<name>A6VNQ4_ACTSZ</name>
<evidence type="ECO:0000313" key="2">
    <source>
        <dbReference type="Proteomes" id="UP000001114"/>
    </source>
</evidence>
<gene>
    <name evidence="1" type="ordered locus">Asuc_1241</name>
</gene>
<dbReference type="NCBIfam" id="TIGR01560">
    <property type="entry name" value="put_DNA_pack"/>
    <property type="match status" value="1"/>
</dbReference>
<dbReference type="Gene3D" id="1.10.3230.30">
    <property type="entry name" value="Phage gp6-like head-tail connector protein"/>
    <property type="match status" value="1"/>
</dbReference>
<dbReference type="eggNOG" id="ENOG5032T3A">
    <property type="taxonomic scope" value="Bacteria"/>
</dbReference>
<dbReference type="Pfam" id="PF05135">
    <property type="entry name" value="Phage_connect_1"/>
    <property type="match status" value="1"/>
</dbReference>
<dbReference type="OrthoDB" id="8452319at2"/>
<keyword evidence="2" id="KW-1185">Reference proteome</keyword>
<protein>
    <submittedName>
        <fullName evidence="1">Uncharacterized phage protein</fullName>
    </submittedName>
</protein>
<dbReference type="InterPro" id="IPR021146">
    <property type="entry name" value="Phage_gp6-like_head-tail"/>
</dbReference>
<dbReference type="CDD" id="cd08054">
    <property type="entry name" value="gp6"/>
    <property type="match status" value="1"/>
</dbReference>
<organism evidence="1 2">
    <name type="scientific">Actinobacillus succinogenes (strain ATCC 55618 / DSM 22257 / CCUG 43843 / 130Z)</name>
    <dbReference type="NCBI Taxonomy" id="339671"/>
    <lineage>
        <taxon>Bacteria</taxon>
        <taxon>Pseudomonadati</taxon>
        <taxon>Pseudomonadota</taxon>
        <taxon>Gammaproteobacteria</taxon>
        <taxon>Pasteurellales</taxon>
        <taxon>Pasteurellaceae</taxon>
        <taxon>Actinobacillus</taxon>
    </lineage>
</organism>
<reference evidence="2" key="1">
    <citation type="journal article" date="2010" name="BMC Genomics">
        <title>A genomic perspective on the potential of Actinobacillus succinogenes for industrial succinate production.</title>
        <authorList>
            <person name="McKinlay J.B."/>
            <person name="Laivenieks M."/>
            <person name="Schindler B.D."/>
            <person name="McKinlay A.A."/>
            <person name="Siddaramappa S."/>
            <person name="Challacombe J.F."/>
            <person name="Lowry S.R."/>
            <person name="Clum A."/>
            <person name="Lapidus A.L."/>
            <person name="Burkhart K.B."/>
            <person name="Harkins V."/>
            <person name="Vieille C."/>
        </authorList>
    </citation>
    <scope>NUCLEOTIDE SEQUENCE [LARGE SCALE GENOMIC DNA]</scope>
    <source>
        <strain evidence="2">ATCC 55618 / DSM 22257 / CCUG 43843 / 130Z</strain>
    </source>
</reference>
<dbReference type="InterPro" id="IPR006450">
    <property type="entry name" value="Phage_HK97_gp6-like"/>
</dbReference>
<dbReference type="AlphaFoldDB" id="A6VNQ4"/>
<accession>A6VNQ4</accession>
<dbReference type="EMBL" id="CP000746">
    <property type="protein sequence ID" value="ABR74601.1"/>
    <property type="molecule type" value="Genomic_DNA"/>
</dbReference>
<dbReference type="Proteomes" id="UP000001114">
    <property type="component" value="Chromosome"/>
</dbReference>
<dbReference type="HOGENOM" id="CLU_085951_3_1_6"/>
<dbReference type="STRING" id="339671.Asuc_1241"/>
<dbReference type="KEGG" id="asu:Asuc_1241"/>
<evidence type="ECO:0000313" key="1">
    <source>
        <dbReference type="EMBL" id="ABR74601.1"/>
    </source>
</evidence>
<proteinExistence type="predicted"/>
<sequence>MNITIDEIKLQCRIDGDEEDDLLVIYLDAAKATVENYTNRKLYETLPDEPPENAQEITSDLKIALLMLVAYMYENRGGWNEAQGASNLGLPPTVKLIIERYRFIHV</sequence>